<keyword evidence="1" id="KW-1185">Reference proteome</keyword>
<evidence type="ECO:0000313" key="1">
    <source>
        <dbReference type="Proteomes" id="UP000228380"/>
    </source>
</evidence>
<gene>
    <name evidence="2 3 4" type="primary">LOC103702335</name>
</gene>
<dbReference type="AlphaFoldDB" id="A0A8B8J1U1"/>
<accession>A0A8B8J1U1</accession>
<dbReference type="RefSeq" id="XP_026658501.1">
    <property type="nucleotide sequence ID" value="XM_026802700.2"/>
</dbReference>
<proteinExistence type="predicted"/>
<name>A0A8B8J1U1_PHODC</name>
<dbReference type="RefSeq" id="XP_038983900.1">
    <property type="nucleotide sequence ID" value="XM_039127972.1"/>
</dbReference>
<evidence type="ECO:0000313" key="3">
    <source>
        <dbReference type="RefSeq" id="XP_026658502.1"/>
    </source>
</evidence>
<evidence type="ECO:0000313" key="4">
    <source>
        <dbReference type="RefSeq" id="XP_038983900.1"/>
    </source>
</evidence>
<organism evidence="1 2">
    <name type="scientific">Phoenix dactylifera</name>
    <name type="common">Date palm</name>
    <dbReference type="NCBI Taxonomy" id="42345"/>
    <lineage>
        <taxon>Eukaryota</taxon>
        <taxon>Viridiplantae</taxon>
        <taxon>Streptophyta</taxon>
        <taxon>Embryophyta</taxon>
        <taxon>Tracheophyta</taxon>
        <taxon>Spermatophyta</taxon>
        <taxon>Magnoliopsida</taxon>
        <taxon>Liliopsida</taxon>
        <taxon>Arecaceae</taxon>
        <taxon>Coryphoideae</taxon>
        <taxon>Phoeniceae</taxon>
        <taxon>Phoenix</taxon>
    </lineage>
</organism>
<protein>
    <submittedName>
        <fullName evidence="2 3">Uncharacterized protein LOC103702335</fullName>
    </submittedName>
</protein>
<reference evidence="2 3" key="2">
    <citation type="submission" date="2025-04" db="UniProtKB">
        <authorList>
            <consortium name="RefSeq"/>
        </authorList>
    </citation>
    <scope>IDENTIFICATION</scope>
    <source>
        <tissue evidence="2 3">Young leaves</tissue>
    </source>
</reference>
<dbReference type="KEGG" id="pda:103702335"/>
<evidence type="ECO:0000313" key="2">
    <source>
        <dbReference type="RefSeq" id="XP_026658501.1"/>
    </source>
</evidence>
<sequence length="128" mass="14692">MSHLQPSWDDEAFGCKLCFSTLTVQRFVMWRPRRVLSSLIHFFVDSGHAVILFHPAKLQLLGFFESDKHGIRDCRCKMEQHIFAEKGDENVDIQILQMGLGHNSLLLSEWVNREGRYMDLSGAGGILE</sequence>
<reference evidence="1" key="1">
    <citation type="journal article" date="2019" name="Nat. Commun.">
        <title>Genome-wide association mapping of date palm fruit traits.</title>
        <authorList>
            <person name="Hazzouri K.M."/>
            <person name="Gros-Balthazard M."/>
            <person name="Flowers J.M."/>
            <person name="Copetti D."/>
            <person name="Lemansour A."/>
            <person name="Lebrun M."/>
            <person name="Masmoudi K."/>
            <person name="Ferrand S."/>
            <person name="Dhar M.I."/>
            <person name="Fresquez Z.A."/>
            <person name="Rosas U."/>
            <person name="Zhang J."/>
            <person name="Talag J."/>
            <person name="Lee S."/>
            <person name="Kudrna D."/>
            <person name="Powell R.F."/>
            <person name="Leitch I.J."/>
            <person name="Krueger R.R."/>
            <person name="Wing R.A."/>
            <person name="Amiri K.M.A."/>
            <person name="Purugganan M.D."/>
        </authorList>
    </citation>
    <scope>NUCLEOTIDE SEQUENCE [LARGE SCALE GENOMIC DNA]</scope>
    <source>
        <strain evidence="1">cv. Khalas</strain>
    </source>
</reference>
<dbReference type="RefSeq" id="XP_026658502.1">
    <property type="nucleotide sequence ID" value="XM_026802701.2"/>
</dbReference>
<dbReference type="GeneID" id="103702335"/>
<dbReference type="Proteomes" id="UP000228380">
    <property type="component" value="Chromosome 7"/>
</dbReference>